<dbReference type="KEGG" id="tpi:TREPR_2611"/>
<dbReference type="AlphaFoldDB" id="F5YRC0"/>
<dbReference type="EMBL" id="CP001843">
    <property type="protein sequence ID" value="AEF85227.1"/>
    <property type="molecule type" value="Genomic_DNA"/>
</dbReference>
<reference evidence="3 4" key="2">
    <citation type="journal article" date="2011" name="ISME J.">
        <title>RNA-seq reveals cooperative metabolic interactions between two termite-gut spirochete species in co-culture.</title>
        <authorList>
            <person name="Rosenthal A.Z."/>
            <person name="Matson E.G."/>
            <person name="Eldar A."/>
            <person name="Leadbetter J.R."/>
        </authorList>
    </citation>
    <scope>NUCLEOTIDE SEQUENCE [LARGE SCALE GENOMIC DNA]</scope>
    <source>
        <strain evidence="4">ATCC BAA-887 / DSM 12427 / ZAS-2</strain>
    </source>
</reference>
<dbReference type="InterPro" id="IPR055592">
    <property type="entry name" value="DUF7168"/>
</dbReference>
<feature type="domain" description="DUF7168" evidence="2">
    <location>
        <begin position="59"/>
        <end position="167"/>
    </location>
</feature>
<evidence type="ECO:0000259" key="1">
    <source>
        <dbReference type="Pfam" id="PF10979"/>
    </source>
</evidence>
<dbReference type="Pfam" id="PF23771">
    <property type="entry name" value="DUF7168"/>
    <property type="match status" value="1"/>
</dbReference>
<gene>
    <name evidence="3" type="ordered locus">TREPR_2611</name>
</gene>
<dbReference type="Pfam" id="PF10979">
    <property type="entry name" value="DUF2786"/>
    <property type="match status" value="1"/>
</dbReference>
<dbReference type="Proteomes" id="UP000009223">
    <property type="component" value="Chromosome"/>
</dbReference>
<dbReference type="RefSeq" id="WP_015707611.1">
    <property type="nucleotide sequence ID" value="NC_015578.1"/>
</dbReference>
<protein>
    <submittedName>
        <fullName evidence="3">Uncharacterized protein</fullName>
    </submittedName>
</protein>
<sequence>MSDSSEKEKVIEKIRKLFAMSESTSINEAAIAAEKAQLLMSEYSISAGDFMASFNIPTKRNIPLWQQSLGLTIADLYGVVMRRDQNLIYEDDASGYYTYSLQFIGDEVYATVAKEMFVYLKEAIQRLSMAVGGRSSRDAFCKGASRTVIEKLNNMGTDESWISQRKRRYLQACDYVENTLALVVPARRNVKFSIDQSNYDKGRDAGNRISLHRQAGGIAPQGKITGR</sequence>
<keyword evidence="4" id="KW-1185">Reference proteome</keyword>
<feature type="domain" description="DUF2786" evidence="1">
    <location>
        <begin position="9"/>
        <end position="46"/>
    </location>
</feature>
<dbReference type="HOGENOM" id="CLU_1219265_0_0_12"/>
<dbReference type="InterPro" id="IPR024498">
    <property type="entry name" value="DUF2786"/>
</dbReference>
<evidence type="ECO:0000313" key="4">
    <source>
        <dbReference type="Proteomes" id="UP000009223"/>
    </source>
</evidence>
<organism evidence="3 4">
    <name type="scientific">Treponema primitia (strain ATCC BAA-887 / DSM 12427 / ZAS-2)</name>
    <dbReference type="NCBI Taxonomy" id="545694"/>
    <lineage>
        <taxon>Bacteria</taxon>
        <taxon>Pseudomonadati</taxon>
        <taxon>Spirochaetota</taxon>
        <taxon>Spirochaetia</taxon>
        <taxon>Spirochaetales</taxon>
        <taxon>Treponemataceae</taxon>
        <taxon>Treponema</taxon>
    </lineage>
</organism>
<reference evidence="4" key="1">
    <citation type="submission" date="2009-12" db="EMBL/GenBank/DDBJ databases">
        <title>Complete sequence of Treponema primitia strain ZAS-2.</title>
        <authorList>
            <person name="Tetu S.G."/>
            <person name="Matson E."/>
            <person name="Ren Q."/>
            <person name="Seshadri R."/>
            <person name="Elbourne L."/>
            <person name="Hassan K.A."/>
            <person name="Durkin A."/>
            <person name="Radune D."/>
            <person name="Mohamoud Y."/>
            <person name="Shay R."/>
            <person name="Jin S."/>
            <person name="Zhang X."/>
            <person name="Lucey K."/>
            <person name="Ballor N.R."/>
            <person name="Ottesen E."/>
            <person name="Rosenthal R."/>
            <person name="Allen A."/>
            <person name="Leadbetter J.R."/>
            <person name="Paulsen I.T."/>
        </authorList>
    </citation>
    <scope>NUCLEOTIDE SEQUENCE [LARGE SCALE GENOMIC DNA]</scope>
    <source>
        <strain evidence="4">ATCC BAA-887 / DSM 12427 / ZAS-2</strain>
    </source>
</reference>
<evidence type="ECO:0000313" key="3">
    <source>
        <dbReference type="EMBL" id="AEF85227.1"/>
    </source>
</evidence>
<dbReference type="STRING" id="545694.TREPR_2611"/>
<dbReference type="OrthoDB" id="9820419at2"/>
<name>F5YRC0_TREPZ</name>
<proteinExistence type="predicted"/>
<accession>F5YRC0</accession>
<evidence type="ECO:0000259" key="2">
    <source>
        <dbReference type="Pfam" id="PF23771"/>
    </source>
</evidence>